<dbReference type="InterPro" id="IPR012480">
    <property type="entry name" value="Hepar_II_III_C"/>
</dbReference>
<dbReference type="OrthoDB" id="7335480at2"/>
<sequence precursor="true">MARFSLLLLLLPALTGRAANLPQHPRLLFDSAGVERLKLRIRQPEWAPQWKAFRGSVDSALAQTVELPPRAANWWHWYVCPTHGARLTTGKQIAPWQWEHICPVDHEILHGDASRPDRDFDACVISGVHDRYAREVQRTGVVYQVTGEGKYAARAREILLAYAAKYSTYPLHTTRGQAQVGGGHVHSQTLDESVWLIPMAQGADLVWDTLSEADRVAIANGLFQAAARDTILVHRMGIHNIQNWKNSAVGLTGLLLGDEALIRAAIDDPDRGYRAQMAKGVQPDGAWFEGAWGYHFYTLSAVWTLVEAARNCGTDLYGEPLKKMFMAPVMLAMPNGYLPAFNDSTEVNVRNDLYELAYARYREAAFARGLPAGARRSEFALWFGAAEVPGPDAKLPGSRNSISSGYAILERGEGEQATWLCLKYGPHGGGHGHPDKNNFVLYSRGKVVFPDSGTRPYGSPLHLEWDKVSLAHNTLVVDGASQAEATGKSLAFGDRFAMTDAGNIYPGVRFIRTAVMLSENLILFVDRVTADKPRTFDLAMHIAGKWMNLPRGDGATLPPSAGYQHLKDATVRGAPNGMTLSVDSGVAIALAANQPTDVITATGVGKSTEDRVPLAIFRRTGQAADYVWTVSLDGKPAMPAIVKSSSDAVSVKVGEAVVTVSTSEPSVRWEAEMRATR</sequence>
<dbReference type="HOGENOM" id="CLU_024980_0_0_0"/>
<feature type="signal peptide" evidence="5">
    <location>
        <begin position="1"/>
        <end position="18"/>
    </location>
</feature>
<dbReference type="GO" id="GO:0042597">
    <property type="term" value="C:periplasmic space"/>
    <property type="evidence" value="ECO:0007669"/>
    <property type="project" value="UniProtKB-SubCell"/>
</dbReference>
<dbReference type="SUPFAM" id="SSF48230">
    <property type="entry name" value="Chondroitin AC/alginate lyase"/>
    <property type="match status" value="1"/>
</dbReference>
<evidence type="ECO:0000256" key="4">
    <source>
        <dbReference type="ARBA" id="ARBA00023239"/>
    </source>
</evidence>
<evidence type="ECO:0000259" key="7">
    <source>
        <dbReference type="Pfam" id="PF07940"/>
    </source>
</evidence>
<dbReference type="EMBL" id="CP000473">
    <property type="protein sequence ID" value="ABJ85006.1"/>
    <property type="molecule type" value="Genomic_DNA"/>
</dbReference>
<dbReference type="Pfam" id="PF07940">
    <property type="entry name" value="Hepar_II_III_C"/>
    <property type="match status" value="1"/>
</dbReference>
<accession>Q01ZA9</accession>
<feature type="domain" description="Heparinase II/III-like C-terminal" evidence="7">
    <location>
        <begin position="403"/>
        <end position="604"/>
    </location>
</feature>
<evidence type="ECO:0000256" key="1">
    <source>
        <dbReference type="ARBA" id="ARBA00004418"/>
    </source>
</evidence>
<protein>
    <submittedName>
        <fullName evidence="8">Heparinase II/III family protein</fullName>
    </submittedName>
</protein>
<feature type="domain" description="Alginate lyase" evidence="6">
    <location>
        <begin position="131"/>
        <end position="318"/>
    </location>
</feature>
<dbReference type="KEGG" id="sus:Acid_4041"/>
<dbReference type="GO" id="GO:0016829">
    <property type="term" value="F:lyase activity"/>
    <property type="evidence" value="ECO:0007669"/>
    <property type="project" value="UniProtKB-KW"/>
</dbReference>
<evidence type="ECO:0000256" key="2">
    <source>
        <dbReference type="ARBA" id="ARBA00022729"/>
    </source>
</evidence>
<dbReference type="InParanoid" id="Q01ZA9"/>
<dbReference type="PANTHER" id="PTHR39210:SF1">
    <property type="entry name" value="HEPARIN-SULFATE LYASE"/>
    <property type="match status" value="1"/>
</dbReference>
<proteinExistence type="predicted"/>
<dbReference type="PANTHER" id="PTHR39210">
    <property type="entry name" value="HEPARIN-SULFATE LYASE"/>
    <property type="match status" value="1"/>
</dbReference>
<dbReference type="Gene3D" id="2.70.98.70">
    <property type="match status" value="1"/>
</dbReference>
<dbReference type="InterPro" id="IPR008397">
    <property type="entry name" value="Alginate_lyase_dom"/>
</dbReference>
<dbReference type="InterPro" id="IPR008929">
    <property type="entry name" value="Chondroitin_lyas"/>
</dbReference>
<evidence type="ECO:0000256" key="3">
    <source>
        <dbReference type="ARBA" id="ARBA00022764"/>
    </source>
</evidence>
<name>Q01ZA9_SOLUE</name>
<dbReference type="AlphaFoldDB" id="Q01ZA9"/>
<comment type="subcellular location">
    <subcellularLocation>
        <location evidence="1">Periplasm</location>
    </subcellularLocation>
</comment>
<keyword evidence="4" id="KW-0456">Lyase</keyword>
<evidence type="ECO:0000259" key="6">
    <source>
        <dbReference type="Pfam" id="PF05426"/>
    </source>
</evidence>
<keyword evidence="2 5" id="KW-0732">Signal</keyword>
<keyword evidence="3" id="KW-0574">Periplasm</keyword>
<evidence type="ECO:0000313" key="8">
    <source>
        <dbReference type="EMBL" id="ABJ85006.1"/>
    </source>
</evidence>
<evidence type="ECO:0000256" key="5">
    <source>
        <dbReference type="SAM" id="SignalP"/>
    </source>
</evidence>
<dbReference type="CAZy" id="PL17">
    <property type="family name" value="Polysaccharide Lyase Family 17"/>
</dbReference>
<dbReference type="eggNOG" id="COG5434">
    <property type="taxonomic scope" value="Bacteria"/>
</dbReference>
<reference evidence="8" key="1">
    <citation type="submission" date="2006-10" db="EMBL/GenBank/DDBJ databases">
        <title>Complete sequence of Solibacter usitatus Ellin6076.</title>
        <authorList>
            <consortium name="US DOE Joint Genome Institute"/>
            <person name="Copeland A."/>
            <person name="Lucas S."/>
            <person name="Lapidus A."/>
            <person name="Barry K."/>
            <person name="Detter J.C."/>
            <person name="Glavina del Rio T."/>
            <person name="Hammon N."/>
            <person name="Israni S."/>
            <person name="Dalin E."/>
            <person name="Tice H."/>
            <person name="Pitluck S."/>
            <person name="Thompson L.S."/>
            <person name="Brettin T."/>
            <person name="Bruce D."/>
            <person name="Han C."/>
            <person name="Tapia R."/>
            <person name="Gilna P."/>
            <person name="Schmutz J."/>
            <person name="Larimer F."/>
            <person name="Land M."/>
            <person name="Hauser L."/>
            <person name="Kyrpides N."/>
            <person name="Mikhailova N."/>
            <person name="Janssen P.H."/>
            <person name="Kuske C.R."/>
            <person name="Richardson P."/>
        </authorList>
    </citation>
    <scope>NUCLEOTIDE SEQUENCE</scope>
    <source>
        <strain evidence="8">Ellin6076</strain>
    </source>
</reference>
<dbReference type="STRING" id="234267.Acid_4041"/>
<dbReference type="Pfam" id="PF05426">
    <property type="entry name" value="Alginate_lyase"/>
    <property type="match status" value="1"/>
</dbReference>
<organism evidence="8">
    <name type="scientific">Solibacter usitatus (strain Ellin6076)</name>
    <dbReference type="NCBI Taxonomy" id="234267"/>
    <lineage>
        <taxon>Bacteria</taxon>
        <taxon>Pseudomonadati</taxon>
        <taxon>Acidobacteriota</taxon>
        <taxon>Terriglobia</taxon>
        <taxon>Bryobacterales</taxon>
        <taxon>Solibacteraceae</taxon>
        <taxon>Candidatus Solibacter</taxon>
    </lineage>
</organism>
<gene>
    <name evidence="8" type="ordered locus">Acid_4041</name>
</gene>
<dbReference type="SMR" id="Q01ZA9"/>
<feature type="chain" id="PRO_5004162765" evidence="5">
    <location>
        <begin position="19"/>
        <end position="677"/>
    </location>
</feature>
<dbReference type="Gene3D" id="1.50.10.100">
    <property type="entry name" value="Chondroitin AC/alginate lyase"/>
    <property type="match status" value="1"/>
</dbReference>